<dbReference type="InterPro" id="IPR041720">
    <property type="entry name" value="FbaB-like"/>
</dbReference>
<dbReference type="OrthoDB" id="5915071at2"/>
<protein>
    <submittedName>
        <fullName evidence="1">Deoxyribose-phosphate aldolase/phospho-2-dehydro-3-deoxyheptonate aldolase</fullName>
    </submittedName>
</protein>
<dbReference type="InterPro" id="IPR002915">
    <property type="entry name" value="DeoC/FbaB/LacD_aldolase"/>
</dbReference>
<dbReference type="AlphaFoldDB" id="D1CHX9"/>
<name>D1CHX9_THET1</name>
<accession>D1CHX9</accession>
<dbReference type="PANTHER" id="PTHR47916:SF1">
    <property type="entry name" value="3-HYDROXY-5-PHOSPHONOOXYPENTANE-2,4-DIONE THIOLASE"/>
    <property type="match status" value="1"/>
</dbReference>
<dbReference type="HOGENOM" id="CLU_057069_2_1_0"/>
<proteinExistence type="predicted"/>
<dbReference type="eggNOG" id="COG1830">
    <property type="taxonomic scope" value="Bacteria"/>
</dbReference>
<organism evidence="1 2">
    <name type="scientific">Thermobaculum terrenum (strain ATCC BAA-798 / CCMEE 7001 / YNP1)</name>
    <dbReference type="NCBI Taxonomy" id="525904"/>
    <lineage>
        <taxon>Bacteria</taxon>
        <taxon>Bacillati</taxon>
        <taxon>Chloroflexota</taxon>
        <taxon>Chloroflexia</taxon>
        <taxon>Candidatus Thermobaculales</taxon>
        <taxon>Candidatus Thermobaculaceae</taxon>
        <taxon>Thermobaculum</taxon>
    </lineage>
</organism>
<dbReference type="KEGG" id="ttr:Tter_2456"/>
<dbReference type="STRING" id="525904.Tter_2456"/>
<dbReference type="PANTHER" id="PTHR47916">
    <property type="entry name" value="FRUCTOSE-BISPHOSPHATE ALDOLASE CLASS 1"/>
    <property type="match status" value="1"/>
</dbReference>
<dbReference type="GO" id="GO:0004332">
    <property type="term" value="F:fructose-bisphosphate aldolase activity"/>
    <property type="evidence" value="ECO:0007669"/>
    <property type="project" value="InterPro"/>
</dbReference>
<dbReference type="SMART" id="SM01133">
    <property type="entry name" value="DeoC"/>
    <property type="match status" value="1"/>
</dbReference>
<dbReference type="InterPro" id="IPR013785">
    <property type="entry name" value="Aldolase_TIM"/>
</dbReference>
<dbReference type="EMBL" id="CP001826">
    <property type="protein sequence ID" value="ACZ43350.1"/>
    <property type="molecule type" value="Genomic_DNA"/>
</dbReference>
<dbReference type="Gene3D" id="3.20.20.70">
    <property type="entry name" value="Aldolase class I"/>
    <property type="match status" value="1"/>
</dbReference>
<dbReference type="RefSeq" id="WP_012876381.1">
    <property type="nucleotide sequence ID" value="NC_013526.1"/>
</dbReference>
<sequence length="279" mass="30324">MDARTGKKIRLGRLFRPSSGRAIVVAYSHGLLMGPMEGMVTLEEMRWRASALRAAEGLMVSPGMLGHLEEVFVGPDAPALVLHLDWQNFSRRVLAYPQGVSVALATVEEALAAGASAVMTYMFVGHADPHDEREEIERNARIARECERLGLPLIIEPRSAREKTHPEDRTDVGVLGMYVRVAAEVGADVVKCIYPGEGDAMARVVEGCPVPVLVAGGPRKETLREALEVAEVCVRVGCGGIMFGRNIYQAEDPRAALEAFQRVVHEGLSAQEALAKMQK</sequence>
<dbReference type="PIRSF" id="PIRSF038992">
    <property type="entry name" value="Aldolase_Ia"/>
    <property type="match status" value="1"/>
</dbReference>
<dbReference type="Pfam" id="PF01791">
    <property type="entry name" value="DeoC"/>
    <property type="match status" value="1"/>
</dbReference>
<dbReference type="SUPFAM" id="SSF51569">
    <property type="entry name" value="Aldolase"/>
    <property type="match status" value="1"/>
</dbReference>
<dbReference type="InterPro" id="IPR050456">
    <property type="entry name" value="DeoC/FbaB_aldolase"/>
</dbReference>
<gene>
    <name evidence="1" type="ordered locus">Tter_2456</name>
</gene>
<evidence type="ECO:0000313" key="1">
    <source>
        <dbReference type="EMBL" id="ACZ43350.1"/>
    </source>
</evidence>
<keyword evidence="2" id="KW-1185">Reference proteome</keyword>
<dbReference type="Proteomes" id="UP000000323">
    <property type="component" value="Chromosome 2"/>
</dbReference>
<reference evidence="2" key="1">
    <citation type="journal article" date="2010" name="Stand. Genomic Sci.">
        <title>Complete genome sequence of 'Thermobaculum terrenum' type strain (YNP1).</title>
        <authorList>
            <person name="Kiss H."/>
            <person name="Cleland D."/>
            <person name="Lapidus A."/>
            <person name="Lucas S."/>
            <person name="Glavina Del Rio T."/>
            <person name="Nolan M."/>
            <person name="Tice H."/>
            <person name="Han C."/>
            <person name="Goodwin L."/>
            <person name="Pitluck S."/>
            <person name="Liolios K."/>
            <person name="Ivanova N."/>
            <person name="Mavromatis K."/>
            <person name="Ovchinnikova G."/>
            <person name="Pati A."/>
            <person name="Chen A."/>
            <person name="Palaniappan K."/>
            <person name="Land M."/>
            <person name="Hauser L."/>
            <person name="Chang Y."/>
            <person name="Jeffries C."/>
            <person name="Lu M."/>
            <person name="Brettin T."/>
            <person name="Detter J."/>
            <person name="Goker M."/>
            <person name="Tindall B."/>
            <person name="Beck B."/>
            <person name="McDermott T."/>
            <person name="Woyke T."/>
            <person name="Bristow J."/>
            <person name="Eisen J."/>
            <person name="Markowitz V."/>
            <person name="Hugenholtz P."/>
            <person name="Kyrpides N."/>
            <person name="Klenk H."/>
            <person name="Cheng J."/>
        </authorList>
    </citation>
    <scope>NUCLEOTIDE SEQUENCE [LARGE SCALE GENOMIC DNA]</scope>
    <source>
        <strain evidence="2">ATCC BAA-798 / YNP1</strain>
    </source>
</reference>
<evidence type="ECO:0000313" key="2">
    <source>
        <dbReference type="Proteomes" id="UP000000323"/>
    </source>
</evidence>